<evidence type="ECO:0000313" key="11">
    <source>
        <dbReference type="EMBL" id="KAF9504467.1"/>
    </source>
</evidence>
<accession>A0A9P6AF65</accession>
<evidence type="ECO:0000259" key="10">
    <source>
        <dbReference type="PROSITE" id="PS51074"/>
    </source>
</evidence>
<comment type="similarity">
    <text evidence="4">Belongs to the DPH3 family.</text>
</comment>
<feature type="non-terminal residue" evidence="11">
    <location>
        <position position="171"/>
    </location>
</feature>
<dbReference type="SUPFAM" id="SSF144217">
    <property type="entry name" value="CSL zinc finger"/>
    <property type="match status" value="1"/>
</dbReference>
<evidence type="ECO:0000256" key="3">
    <source>
        <dbReference type="ARBA" id="ARBA00023004"/>
    </source>
</evidence>
<comment type="caution">
    <text evidence="11">The sequence shown here is derived from an EMBL/GenBank/DDBJ whole genome shotgun (WGS) entry which is preliminary data.</text>
</comment>
<keyword evidence="2" id="KW-0479">Metal-binding</keyword>
<dbReference type="Gene3D" id="3.10.660.10">
    <property type="entry name" value="DPH Zinc finger"/>
    <property type="match status" value="1"/>
</dbReference>
<reference evidence="11" key="1">
    <citation type="journal article" date="2020" name="Nat. Commun.">
        <title>Large-scale genome sequencing of mycorrhizal fungi provides insights into the early evolution of symbiotic traits.</title>
        <authorList>
            <person name="Miyauchi S."/>
            <person name="Kiss E."/>
            <person name="Kuo A."/>
            <person name="Drula E."/>
            <person name="Kohler A."/>
            <person name="Sanchez-Garcia M."/>
            <person name="Morin E."/>
            <person name="Andreopoulos B."/>
            <person name="Barry K.W."/>
            <person name="Bonito G."/>
            <person name="Buee M."/>
            <person name="Carver A."/>
            <person name="Chen C."/>
            <person name="Cichocki N."/>
            <person name="Clum A."/>
            <person name="Culley D."/>
            <person name="Crous P.W."/>
            <person name="Fauchery L."/>
            <person name="Girlanda M."/>
            <person name="Hayes R.D."/>
            <person name="Keri Z."/>
            <person name="LaButti K."/>
            <person name="Lipzen A."/>
            <person name="Lombard V."/>
            <person name="Magnuson J."/>
            <person name="Maillard F."/>
            <person name="Murat C."/>
            <person name="Nolan M."/>
            <person name="Ohm R.A."/>
            <person name="Pangilinan J."/>
            <person name="Pereira M.F."/>
            <person name="Perotto S."/>
            <person name="Peter M."/>
            <person name="Pfister S."/>
            <person name="Riley R."/>
            <person name="Sitrit Y."/>
            <person name="Stielow J.B."/>
            <person name="Szollosi G."/>
            <person name="Zifcakova L."/>
            <person name="Stursova M."/>
            <person name="Spatafora J.W."/>
            <person name="Tedersoo L."/>
            <person name="Vaario L.M."/>
            <person name="Yamada A."/>
            <person name="Yan M."/>
            <person name="Wang P."/>
            <person name="Xu J."/>
            <person name="Bruns T."/>
            <person name="Baldrian P."/>
            <person name="Vilgalys R."/>
            <person name="Dunand C."/>
            <person name="Henrissat B."/>
            <person name="Grigoriev I.V."/>
            <person name="Hibbett D."/>
            <person name="Nagy L.G."/>
            <person name="Martin F.M."/>
        </authorList>
    </citation>
    <scope>NUCLEOTIDE SEQUENCE</scope>
    <source>
        <strain evidence="11">UP504</strain>
    </source>
</reference>
<evidence type="ECO:0000256" key="2">
    <source>
        <dbReference type="ARBA" id="ARBA00022723"/>
    </source>
</evidence>
<evidence type="ECO:0000256" key="1">
    <source>
        <dbReference type="ARBA" id="ARBA00005156"/>
    </source>
</evidence>
<evidence type="ECO:0000256" key="9">
    <source>
        <dbReference type="SAM" id="MobiDB-lite"/>
    </source>
</evidence>
<dbReference type="PANTHER" id="PTHR21454">
    <property type="entry name" value="DPH3 HOMOLOG-RELATED"/>
    <property type="match status" value="1"/>
</dbReference>
<feature type="compositionally biased region" description="Acidic residues" evidence="9">
    <location>
        <begin position="68"/>
        <end position="82"/>
    </location>
</feature>
<dbReference type="Pfam" id="PF05207">
    <property type="entry name" value="Zn_ribbon_CSL"/>
    <property type="match status" value="1"/>
</dbReference>
<dbReference type="InterPro" id="IPR044248">
    <property type="entry name" value="DPH3/4-like"/>
</dbReference>
<comment type="subunit">
    <text evidence="5">Component of the 2-(3-amino-3-carboxypropyl)histidine synthase complex composed of DPH1, DPH2, DPH3 and a NADH-dependent reductase, predominantly CBR1.</text>
</comment>
<dbReference type="GO" id="GO:0017183">
    <property type="term" value="P:protein histidyl modification to diphthamide"/>
    <property type="evidence" value="ECO:0007669"/>
    <property type="project" value="InterPro"/>
</dbReference>
<evidence type="ECO:0000256" key="8">
    <source>
        <dbReference type="ARBA" id="ARBA00048125"/>
    </source>
</evidence>
<dbReference type="AlphaFoldDB" id="A0A9P6AF65"/>
<proteinExistence type="inferred from homology"/>
<evidence type="ECO:0000256" key="6">
    <source>
        <dbReference type="ARBA" id="ARBA00036267"/>
    </source>
</evidence>
<evidence type="ECO:0000256" key="4">
    <source>
        <dbReference type="ARBA" id="ARBA00024032"/>
    </source>
</evidence>
<dbReference type="PROSITE" id="PS51074">
    <property type="entry name" value="DPH_MB"/>
    <property type="match status" value="1"/>
</dbReference>
<comment type="catalytic activity">
    <reaction evidence="8">
        <text>2 [3Fe-4S](0)-[protein] + 2 Fe(2+)-[Dph3] + NADH = 2 [4Fe-4S](1+)-[protein] + 2 [Dph3] + NAD(+) + H(+)</text>
        <dbReference type="Rhea" id="RHEA:71239"/>
        <dbReference type="Rhea" id="RHEA-COMP:17997"/>
        <dbReference type="Rhea" id="RHEA-COMP:17998"/>
        <dbReference type="Rhea" id="RHEA-COMP:18001"/>
        <dbReference type="Rhea" id="RHEA-COMP:18002"/>
        <dbReference type="ChEBI" id="CHEBI:15378"/>
        <dbReference type="ChEBI" id="CHEBI:29033"/>
        <dbReference type="ChEBI" id="CHEBI:33723"/>
        <dbReference type="ChEBI" id="CHEBI:47402"/>
        <dbReference type="ChEBI" id="CHEBI:57540"/>
        <dbReference type="ChEBI" id="CHEBI:57945"/>
        <dbReference type="ChEBI" id="CHEBI:83228"/>
    </reaction>
</comment>
<feature type="domain" description="DPH-type MB" evidence="10">
    <location>
        <begin position="4"/>
        <end position="60"/>
    </location>
</feature>
<feature type="region of interest" description="Disordered" evidence="9">
    <location>
        <begin position="68"/>
        <end position="126"/>
    </location>
</feature>
<keyword evidence="3" id="KW-0408">Iron</keyword>
<protein>
    <recommendedName>
        <fullName evidence="7">Diphthamide biosynthesis protein 3</fullName>
    </recommendedName>
</protein>
<name>A0A9P6AF65_9AGAM</name>
<dbReference type="PANTHER" id="PTHR21454:SF31">
    <property type="entry name" value="DIPHTHAMIDE BIOSYNTHESIS PROTEIN 3"/>
    <property type="match status" value="1"/>
</dbReference>
<dbReference type="InterPro" id="IPR036671">
    <property type="entry name" value="DPH_MB_sf"/>
</dbReference>
<evidence type="ECO:0000256" key="5">
    <source>
        <dbReference type="ARBA" id="ARBA00034128"/>
    </source>
</evidence>
<gene>
    <name evidence="11" type="ORF">BS47DRAFT_1355150</name>
</gene>
<comment type="catalytic activity">
    <reaction evidence="6">
        <text>[3Fe-4S](1+)-[protein] + Fe(2+)-[Dph3] = [3Fe-4S](0)-[protein] + Fe(3+)-[Dph3]</text>
        <dbReference type="Rhea" id="RHEA:71235"/>
        <dbReference type="Rhea" id="RHEA-COMP:17996"/>
        <dbReference type="Rhea" id="RHEA-COMP:17997"/>
        <dbReference type="Rhea" id="RHEA-COMP:18002"/>
        <dbReference type="Rhea" id="RHEA-COMP:18003"/>
        <dbReference type="ChEBI" id="CHEBI:29033"/>
        <dbReference type="ChEBI" id="CHEBI:29034"/>
        <dbReference type="ChEBI" id="CHEBI:33751"/>
        <dbReference type="ChEBI" id="CHEBI:47402"/>
        <dbReference type="ChEBI" id="CHEBI:83228"/>
    </reaction>
</comment>
<dbReference type="OrthoDB" id="66964at2759"/>
<dbReference type="Proteomes" id="UP000886523">
    <property type="component" value="Unassembled WGS sequence"/>
</dbReference>
<dbReference type="FunFam" id="3.10.660.10:FF:000001">
    <property type="entry name" value="Diphthamide biosynthesis 3"/>
    <property type="match status" value="1"/>
</dbReference>
<organism evidence="11 12">
    <name type="scientific">Hydnum rufescens UP504</name>
    <dbReference type="NCBI Taxonomy" id="1448309"/>
    <lineage>
        <taxon>Eukaryota</taxon>
        <taxon>Fungi</taxon>
        <taxon>Dikarya</taxon>
        <taxon>Basidiomycota</taxon>
        <taxon>Agaricomycotina</taxon>
        <taxon>Agaricomycetes</taxon>
        <taxon>Cantharellales</taxon>
        <taxon>Hydnaceae</taxon>
        <taxon>Hydnum</taxon>
    </lineage>
</organism>
<dbReference type="InterPro" id="IPR007872">
    <property type="entry name" value="DPH_MB_dom"/>
</dbReference>
<dbReference type="GO" id="GO:0046872">
    <property type="term" value="F:metal ion binding"/>
    <property type="evidence" value="ECO:0007669"/>
    <property type="project" value="UniProtKB-KW"/>
</dbReference>
<keyword evidence="12" id="KW-1185">Reference proteome</keyword>
<evidence type="ECO:0000256" key="7">
    <source>
        <dbReference type="ARBA" id="ARBA00041070"/>
    </source>
</evidence>
<dbReference type="EMBL" id="MU129223">
    <property type="protein sequence ID" value="KAF9504467.1"/>
    <property type="molecule type" value="Genomic_DNA"/>
</dbReference>
<comment type="pathway">
    <text evidence="1">Protein modification; peptidyl-diphthamide biosynthesis.</text>
</comment>
<evidence type="ECO:0000313" key="12">
    <source>
        <dbReference type="Proteomes" id="UP000886523"/>
    </source>
</evidence>
<sequence>MGGYYDEIEIEDMTWDAEAGVYHYPCPCGDHFEVSCKQLAECEDIATCPSCSLVDFLTLLILDFEDDLDEDEEDESSSTGESEEPKEPAEDDAVAPSPRVLRIPSRASKSKAVETQTKKLPTGGMSSALLPVSESRVVAKNRERGVHWLWMGLHMGRVGSYQRVWILDGPF</sequence>